<reference evidence="2" key="1">
    <citation type="submission" date="2022-11" db="UniProtKB">
        <authorList>
            <consortium name="WormBaseParasite"/>
        </authorList>
    </citation>
    <scope>IDENTIFICATION</scope>
</reference>
<evidence type="ECO:0000313" key="2">
    <source>
        <dbReference type="WBParaSite" id="jg7011"/>
    </source>
</evidence>
<accession>A0A915EID9</accession>
<name>A0A915EID9_9BILA</name>
<sequence>MFQSETMLFNLDNNKTVDRKHIRGNREEEETCNCSKRLSTCSIHSFISASDPENVIAANQHFSRAPVLVPSMYSSVFAKCTSEKQPFNRINN</sequence>
<dbReference type="AlphaFoldDB" id="A0A915EID9"/>
<keyword evidence="1" id="KW-1185">Reference proteome</keyword>
<proteinExistence type="predicted"/>
<dbReference type="WBParaSite" id="jg7011">
    <property type="protein sequence ID" value="jg7011"/>
    <property type="gene ID" value="jg7011"/>
</dbReference>
<protein>
    <submittedName>
        <fullName evidence="2">Uncharacterized protein</fullName>
    </submittedName>
</protein>
<dbReference type="Proteomes" id="UP000887574">
    <property type="component" value="Unplaced"/>
</dbReference>
<organism evidence="1 2">
    <name type="scientific">Ditylenchus dipsaci</name>
    <dbReference type="NCBI Taxonomy" id="166011"/>
    <lineage>
        <taxon>Eukaryota</taxon>
        <taxon>Metazoa</taxon>
        <taxon>Ecdysozoa</taxon>
        <taxon>Nematoda</taxon>
        <taxon>Chromadorea</taxon>
        <taxon>Rhabditida</taxon>
        <taxon>Tylenchina</taxon>
        <taxon>Tylenchomorpha</taxon>
        <taxon>Sphaerularioidea</taxon>
        <taxon>Anguinidae</taxon>
        <taxon>Anguininae</taxon>
        <taxon>Ditylenchus</taxon>
    </lineage>
</organism>
<evidence type="ECO:0000313" key="1">
    <source>
        <dbReference type="Proteomes" id="UP000887574"/>
    </source>
</evidence>